<keyword evidence="4" id="KW-0732">Signal</keyword>
<dbReference type="EMBL" id="JAVDPW010000004">
    <property type="protein sequence ID" value="MDR6290176.1"/>
    <property type="molecule type" value="Genomic_DNA"/>
</dbReference>
<dbReference type="Gene3D" id="3.40.190.10">
    <property type="entry name" value="Periplasmic binding protein-like II"/>
    <property type="match status" value="1"/>
</dbReference>
<dbReference type="InterPro" id="IPR000914">
    <property type="entry name" value="SBP_5_dom"/>
</dbReference>
<accession>A0ABU1JNJ1</accession>
<keyword evidence="3" id="KW-0813">Transport</keyword>
<dbReference type="InterPro" id="IPR030678">
    <property type="entry name" value="Peptide/Ni-bd"/>
</dbReference>
<dbReference type="Gene3D" id="3.10.105.10">
    <property type="entry name" value="Dipeptide-binding Protein, Domain 3"/>
    <property type="match status" value="1"/>
</dbReference>
<reference evidence="6 7" key="1">
    <citation type="submission" date="2023-07" db="EMBL/GenBank/DDBJ databases">
        <title>Sorghum-associated microbial communities from plants grown in Nebraska, USA.</title>
        <authorList>
            <person name="Schachtman D."/>
        </authorList>
    </citation>
    <scope>NUCLEOTIDE SEQUENCE [LARGE SCALE GENOMIC DNA]</scope>
    <source>
        <strain evidence="6 7">584</strain>
    </source>
</reference>
<dbReference type="PANTHER" id="PTHR30290">
    <property type="entry name" value="PERIPLASMIC BINDING COMPONENT OF ABC TRANSPORTER"/>
    <property type="match status" value="1"/>
</dbReference>
<dbReference type="InterPro" id="IPR006311">
    <property type="entry name" value="TAT_signal"/>
</dbReference>
<dbReference type="PIRSF" id="PIRSF002741">
    <property type="entry name" value="MppA"/>
    <property type="match status" value="1"/>
</dbReference>
<dbReference type="InterPro" id="IPR039424">
    <property type="entry name" value="SBP_5"/>
</dbReference>
<comment type="subcellular location">
    <subcellularLocation>
        <location evidence="1">Periplasm</location>
    </subcellularLocation>
</comment>
<dbReference type="RefSeq" id="WP_309794631.1">
    <property type="nucleotide sequence ID" value="NZ_JAVDPW010000004.1"/>
</dbReference>
<dbReference type="PROSITE" id="PS51318">
    <property type="entry name" value="TAT"/>
    <property type="match status" value="1"/>
</dbReference>
<dbReference type="CDD" id="cd08503">
    <property type="entry name" value="PBP2_NikA_DppA_OppA_like_17"/>
    <property type="match status" value="1"/>
</dbReference>
<protein>
    <submittedName>
        <fullName evidence="6">Peptide/nickel transport system substrate-binding protein</fullName>
    </submittedName>
</protein>
<evidence type="ECO:0000256" key="1">
    <source>
        <dbReference type="ARBA" id="ARBA00004418"/>
    </source>
</evidence>
<gene>
    <name evidence="6" type="ORF">E9232_002697</name>
</gene>
<evidence type="ECO:0000313" key="6">
    <source>
        <dbReference type="EMBL" id="MDR6290176.1"/>
    </source>
</evidence>
<feature type="domain" description="Solute-binding protein family 5" evidence="5">
    <location>
        <begin position="111"/>
        <end position="437"/>
    </location>
</feature>
<evidence type="ECO:0000313" key="7">
    <source>
        <dbReference type="Proteomes" id="UP001262410"/>
    </source>
</evidence>
<proteinExistence type="inferred from homology"/>
<evidence type="ECO:0000256" key="4">
    <source>
        <dbReference type="ARBA" id="ARBA00022729"/>
    </source>
</evidence>
<dbReference type="Pfam" id="PF00496">
    <property type="entry name" value="SBP_bac_5"/>
    <property type="match status" value="1"/>
</dbReference>
<comment type="caution">
    <text evidence="6">The sequence shown here is derived from an EMBL/GenBank/DDBJ whole genome shotgun (WGS) entry which is preliminary data.</text>
</comment>
<sequence length="547" mass="58707">MITRRRNLDILRRQSGALWNAAVDEFAAGALGRRDLMRYAALLGLAGTATGLLAPGARAQAQAGKPGGIVRVGLLTPTGAIDPVTIGDPPSIGLLTQVGEYLIVDDPDLTLRPGLAESWKSDPAAKLWTVTIRQGVKFHDGRGLSARDVVATFERLTDPANGSASLSILAGILSKGGTRQVDDHTVEFHLDAPNGNFPYLISSDTYNAIILPADYAGDFEKNFVGTGPFRLEQYSPKVGASFVRNPDYWGPPALPDRVEFTFFADEPSQVLAIQAGQVDIINYSPQGGQALLNDPAFRILRIGSSAHTQVHLGTDQGPFQDKRIRQALALSLNREGLVKGLLQGQGTVGNDSPFSPLFSSTDPAVPQRKQDIAKAKELLAAAGVPDGFAVTLTTEKYDEIPDYAVLIQNAARQIGIAIDLKIEDQAAYYGKATYGQSDWLDSVLGITDYGHRGIPNAVLNASFRSTGSWNAAHFKNPDYDRLLADYTSAIDLPAQRAAAGKLQAFLLEETPVIISYFSDSLKVTSAALSGVRYTAISQLYFDQASFA</sequence>
<organism evidence="6 7">
    <name type="scientific">Inquilinus ginsengisoli</name>
    <dbReference type="NCBI Taxonomy" id="363840"/>
    <lineage>
        <taxon>Bacteria</taxon>
        <taxon>Pseudomonadati</taxon>
        <taxon>Pseudomonadota</taxon>
        <taxon>Alphaproteobacteria</taxon>
        <taxon>Rhodospirillales</taxon>
        <taxon>Rhodospirillaceae</taxon>
        <taxon>Inquilinus</taxon>
    </lineage>
</organism>
<dbReference type="Proteomes" id="UP001262410">
    <property type="component" value="Unassembled WGS sequence"/>
</dbReference>
<dbReference type="SUPFAM" id="SSF53850">
    <property type="entry name" value="Periplasmic binding protein-like II"/>
    <property type="match status" value="1"/>
</dbReference>
<evidence type="ECO:0000256" key="3">
    <source>
        <dbReference type="ARBA" id="ARBA00022448"/>
    </source>
</evidence>
<name>A0ABU1JNJ1_9PROT</name>
<evidence type="ECO:0000256" key="2">
    <source>
        <dbReference type="ARBA" id="ARBA00005695"/>
    </source>
</evidence>
<dbReference type="PANTHER" id="PTHR30290:SF10">
    <property type="entry name" value="PERIPLASMIC OLIGOPEPTIDE-BINDING PROTEIN-RELATED"/>
    <property type="match status" value="1"/>
</dbReference>
<evidence type="ECO:0000259" key="5">
    <source>
        <dbReference type="Pfam" id="PF00496"/>
    </source>
</evidence>
<keyword evidence="7" id="KW-1185">Reference proteome</keyword>
<comment type="similarity">
    <text evidence="2">Belongs to the bacterial solute-binding protein 5 family.</text>
</comment>